<accession>A0AA39JYM3</accession>
<dbReference type="SUPFAM" id="SSF52047">
    <property type="entry name" value="RNI-like"/>
    <property type="match status" value="1"/>
</dbReference>
<evidence type="ECO:0000313" key="2">
    <source>
        <dbReference type="Proteomes" id="UP001175211"/>
    </source>
</evidence>
<proteinExistence type="predicted"/>
<gene>
    <name evidence="1" type="ORF">EV420DRAFT_1647257</name>
</gene>
<organism evidence="1 2">
    <name type="scientific">Armillaria tabescens</name>
    <name type="common">Ringless honey mushroom</name>
    <name type="synonym">Agaricus tabescens</name>
    <dbReference type="NCBI Taxonomy" id="1929756"/>
    <lineage>
        <taxon>Eukaryota</taxon>
        <taxon>Fungi</taxon>
        <taxon>Dikarya</taxon>
        <taxon>Basidiomycota</taxon>
        <taxon>Agaricomycotina</taxon>
        <taxon>Agaricomycetes</taxon>
        <taxon>Agaricomycetidae</taxon>
        <taxon>Agaricales</taxon>
        <taxon>Marasmiineae</taxon>
        <taxon>Physalacriaceae</taxon>
        <taxon>Desarmillaria</taxon>
    </lineage>
</organism>
<dbReference type="EMBL" id="JAUEPS010000040">
    <property type="protein sequence ID" value="KAK0448978.1"/>
    <property type="molecule type" value="Genomic_DNA"/>
</dbReference>
<name>A0AA39JYM3_ARMTA</name>
<keyword evidence="2" id="KW-1185">Reference proteome</keyword>
<dbReference type="GeneID" id="85361569"/>
<dbReference type="Gene3D" id="3.80.10.10">
    <property type="entry name" value="Ribonuclease Inhibitor"/>
    <property type="match status" value="1"/>
</dbReference>
<dbReference type="RefSeq" id="XP_060326693.1">
    <property type="nucleotide sequence ID" value="XM_060478021.1"/>
</dbReference>
<evidence type="ECO:0000313" key="1">
    <source>
        <dbReference type="EMBL" id="KAK0448978.1"/>
    </source>
</evidence>
<dbReference type="Proteomes" id="UP001175211">
    <property type="component" value="Unassembled WGS sequence"/>
</dbReference>
<sequence>MATLQPSDAYILALPNEVLEQVLSPEVREESHYINTKIGISALCSVCKRFRDVFLWRLYHTIRCHDIRDVRPFLEVLPFQGARHIVHLDLVLFPIDNLAGYDLLSMLYLFLLSTKELKSLRSLRLDIHPTPRSVNNHGVTVPAAVERAPADPMPLSSEVVNAFNSVLRSLPEQLRSLSLSGFCLEDATAGLAAAKFPSLRALSLDLDGTDEPYDLSYPPFLQGMPLLKSIELPVQWCPRVKWFRQAFDGRSFKRIKIGFTGDIFAAEKHMNHGDSLCAWNQCIVTLLKQSSSILKSLNIGTISLTIPRNSVFPVLTSLTIVDIEFGPEADKELKALLMPFVRSPLESLKILECHDPPDVLINLIDGYWPKLKKLSVSKLTTYRDKYDPPGVGRPYPRPLGYDAPWDPVSRRKLEAICEQRGVRASLDWGYL</sequence>
<comment type="caution">
    <text evidence="1">The sequence shown here is derived from an EMBL/GenBank/DDBJ whole genome shotgun (WGS) entry which is preliminary data.</text>
</comment>
<dbReference type="InterPro" id="IPR032675">
    <property type="entry name" value="LRR_dom_sf"/>
</dbReference>
<protein>
    <submittedName>
        <fullName evidence="1">Uncharacterized protein</fullName>
    </submittedName>
</protein>
<dbReference type="AlphaFoldDB" id="A0AA39JYM3"/>
<reference evidence="1" key="1">
    <citation type="submission" date="2023-06" db="EMBL/GenBank/DDBJ databases">
        <authorList>
            <consortium name="Lawrence Berkeley National Laboratory"/>
            <person name="Ahrendt S."/>
            <person name="Sahu N."/>
            <person name="Indic B."/>
            <person name="Wong-Bajracharya J."/>
            <person name="Merenyi Z."/>
            <person name="Ke H.-M."/>
            <person name="Monk M."/>
            <person name="Kocsube S."/>
            <person name="Drula E."/>
            <person name="Lipzen A."/>
            <person name="Balint B."/>
            <person name="Henrissat B."/>
            <person name="Andreopoulos B."/>
            <person name="Martin F.M."/>
            <person name="Harder C.B."/>
            <person name="Rigling D."/>
            <person name="Ford K.L."/>
            <person name="Foster G.D."/>
            <person name="Pangilinan J."/>
            <person name="Papanicolaou A."/>
            <person name="Barry K."/>
            <person name="LaButti K."/>
            <person name="Viragh M."/>
            <person name="Koriabine M."/>
            <person name="Yan M."/>
            <person name="Riley R."/>
            <person name="Champramary S."/>
            <person name="Plett K.L."/>
            <person name="Tsai I.J."/>
            <person name="Slot J."/>
            <person name="Sipos G."/>
            <person name="Plett J."/>
            <person name="Nagy L.G."/>
            <person name="Grigoriev I.V."/>
        </authorList>
    </citation>
    <scope>NUCLEOTIDE SEQUENCE</scope>
    <source>
        <strain evidence="1">CCBAS 213</strain>
    </source>
</reference>